<protein>
    <submittedName>
        <fullName evidence="1">Uncharacterized protein</fullName>
    </submittedName>
</protein>
<name>A0A926RYV9_9BACI</name>
<keyword evidence="2" id="KW-1185">Reference proteome</keyword>
<accession>A0A926RYV9</accession>
<dbReference type="Proteomes" id="UP000626844">
    <property type="component" value="Unassembled WGS sequence"/>
</dbReference>
<reference evidence="1" key="1">
    <citation type="submission" date="2020-09" db="EMBL/GenBank/DDBJ databases">
        <title>A novel bacterium of genus Bacillus, isolated from South China Sea.</title>
        <authorList>
            <person name="Huang H."/>
            <person name="Mo K."/>
            <person name="Hu Y."/>
        </authorList>
    </citation>
    <scope>NUCLEOTIDE SEQUENCE</scope>
    <source>
        <strain evidence="1">IB182487</strain>
    </source>
</reference>
<organism evidence="1 2">
    <name type="scientific">Metabacillus arenae</name>
    <dbReference type="NCBI Taxonomy" id="2771434"/>
    <lineage>
        <taxon>Bacteria</taxon>
        <taxon>Bacillati</taxon>
        <taxon>Bacillota</taxon>
        <taxon>Bacilli</taxon>
        <taxon>Bacillales</taxon>
        <taxon>Bacillaceae</taxon>
        <taxon>Metabacillus</taxon>
    </lineage>
</organism>
<evidence type="ECO:0000313" key="2">
    <source>
        <dbReference type="Proteomes" id="UP000626844"/>
    </source>
</evidence>
<dbReference type="EMBL" id="JACXAI010000032">
    <property type="protein sequence ID" value="MBD1382486.1"/>
    <property type="molecule type" value="Genomic_DNA"/>
</dbReference>
<comment type="caution">
    <text evidence="1">The sequence shown here is derived from an EMBL/GenBank/DDBJ whole genome shotgun (WGS) entry which is preliminary data.</text>
</comment>
<dbReference type="AlphaFoldDB" id="A0A926RYV9"/>
<dbReference type="RefSeq" id="WP_191160736.1">
    <property type="nucleotide sequence ID" value="NZ_JACXAI010000032.1"/>
</dbReference>
<proteinExistence type="predicted"/>
<sequence>MSEYNQFLQERERIDFLLQKGYKIKNITENLSGAFVEFEKIEEPHEENETLHILTPDARKYFSVVLIKQQRGGIIN</sequence>
<evidence type="ECO:0000313" key="1">
    <source>
        <dbReference type="EMBL" id="MBD1382486.1"/>
    </source>
</evidence>
<gene>
    <name evidence="1" type="ORF">IC621_19980</name>
</gene>